<proteinExistence type="predicted"/>
<evidence type="ECO:0000313" key="6">
    <source>
        <dbReference type="EMBL" id="HGK28684.1"/>
    </source>
</evidence>
<dbReference type="GO" id="GO:0016811">
    <property type="term" value="F:hydrolase activity, acting on carbon-nitrogen (but not peptide) bonds, in linear amides"/>
    <property type="evidence" value="ECO:0007669"/>
    <property type="project" value="UniProtKB-ARBA"/>
</dbReference>
<sequence length="318" mass="33054">MNSSRPIGIICHGGAGTVEDPAAAAAGLKPAIEEGYRLLLQGAPVLDVVVTAVRMLEDSGLFNAGTGSDLTIDEHVEMDAAVMTQDGRFGGVCCIAGVRNPILVAEKVMTDTDHLLLAGEGAFQFAQRAGLAGFHEISERARRRLARVREQGSPFFPKLNQQLRVGDERRSAAPETDTTLGTVGAVAIDRQGKVAAATSSGGVAGKMRGRVGDSALPGAGTYAAPAGAVSCSGHGEGIIRILLAKDIVDRMTNLPGATALTLALAEARRKKVMCGAVGFDARGGICYGHTTPHFIWGYKIANRLFMFTDGAKSAPKVG</sequence>
<dbReference type="AlphaFoldDB" id="A0A7C4CEJ0"/>
<comment type="caution">
    <text evidence="6">The sequence shown here is derived from an EMBL/GenBank/DDBJ whole genome shotgun (WGS) entry which is preliminary data.</text>
</comment>
<feature type="active site" description="Nucleophile" evidence="4">
    <location>
        <position position="182"/>
    </location>
</feature>
<keyword evidence="3" id="KW-0068">Autocatalytic cleavage</keyword>
<name>A0A7C4CEJ0_UNCW3</name>
<gene>
    <name evidence="6" type="ORF">ENS41_06980</name>
</gene>
<dbReference type="InterPro" id="IPR000246">
    <property type="entry name" value="Peptidase_T2"/>
</dbReference>
<keyword evidence="1" id="KW-0645">Protease</keyword>
<dbReference type="Gene3D" id="3.60.20.30">
    <property type="entry name" value="(Glycosyl)asparaginase"/>
    <property type="match status" value="1"/>
</dbReference>
<feature type="site" description="Cleavage; by autolysis" evidence="5">
    <location>
        <begin position="181"/>
        <end position="182"/>
    </location>
</feature>
<accession>A0A7C4CEJ0</accession>
<dbReference type="Pfam" id="PF01112">
    <property type="entry name" value="Asparaginase_2"/>
    <property type="match status" value="1"/>
</dbReference>
<dbReference type="GO" id="GO:0008233">
    <property type="term" value="F:peptidase activity"/>
    <property type="evidence" value="ECO:0007669"/>
    <property type="project" value="UniProtKB-KW"/>
</dbReference>
<evidence type="ECO:0000256" key="5">
    <source>
        <dbReference type="PIRSR" id="PIRSR600246-3"/>
    </source>
</evidence>
<evidence type="ECO:0000256" key="2">
    <source>
        <dbReference type="ARBA" id="ARBA00022801"/>
    </source>
</evidence>
<evidence type="ECO:0000256" key="1">
    <source>
        <dbReference type="ARBA" id="ARBA00022670"/>
    </source>
</evidence>
<reference evidence="6" key="1">
    <citation type="journal article" date="2020" name="mSystems">
        <title>Genome- and Community-Level Interaction Insights into Carbon Utilization and Element Cycling Functions of Hydrothermarchaeota in Hydrothermal Sediment.</title>
        <authorList>
            <person name="Zhou Z."/>
            <person name="Liu Y."/>
            <person name="Xu W."/>
            <person name="Pan J."/>
            <person name="Luo Z.H."/>
            <person name="Li M."/>
        </authorList>
    </citation>
    <scope>NUCLEOTIDE SEQUENCE [LARGE SCALE GENOMIC DNA]</scope>
    <source>
        <strain evidence="6">SpSt-488</strain>
    </source>
</reference>
<evidence type="ECO:0000256" key="4">
    <source>
        <dbReference type="PIRSR" id="PIRSR600246-1"/>
    </source>
</evidence>
<dbReference type="InterPro" id="IPR029055">
    <property type="entry name" value="Ntn_hydrolases_N"/>
</dbReference>
<evidence type="ECO:0008006" key="7">
    <source>
        <dbReference type="Google" id="ProtNLM"/>
    </source>
</evidence>
<dbReference type="FunFam" id="3.60.20.30:FF:000001">
    <property type="entry name" value="Isoaspartyl peptidase/L-asparaginase"/>
    <property type="match status" value="1"/>
</dbReference>
<organism evidence="6">
    <name type="scientific">candidate division WOR-3 bacterium</name>
    <dbReference type="NCBI Taxonomy" id="2052148"/>
    <lineage>
        <taxon>Bacteria</taxon>
        <taxon>Bacteria division WOR-3</taxon>
    </lineage>
</organism>
<dbReference type="EMBL" id="DSUT01000147">
    <property type="protein sequence ID" value="HGK28684.1"/>
    <property type="molecule type" value="Genomic_DNA"/>
</dbReference>
<dbReference type="PANTHER" id="PTHR10188:SF6">
    <property type="entry name" value="N(4)-(BETA-N-ACETYLGLUCOSAMINYL)-L-ASPARAGINASE"/>
    <property type="match status" value="1"/>
</dbReference>
<dbReference type="PANTHER" id="PTHR10188">
    <property type="entry name" value="L-ASPARAGINASE"/>
    <property type="match status" value="1"/>
</dbReference>
<dbReference type="GO" id="GO:0006508">
    <property type="term" value="P:proteolysis"/>
    <property type="evidence" value="ECO:0007669"/>
    <property type="project" value="UniProtKB-KW"/>
</dbReference>
<protein>
    <recommendedName>
        <fullName evidence="7">Isoaspartyl peptidase/L-asparaginase</fullName>
    </recommendedName>
</protein>
<dbReference type="SUPFAM" id="SSF56235">
    <property type="entry name" value="N-terminal nucleophile aminohydrolases (Ntn hydrolases)"/>
    <property type="match status" value="1"/>
</dbReference>
<keyword evidence="2" id="KW-0378">Hydrolase</keyword>
<evidence type="ECO:0000256" key="3">
    <source>
        <dbReference type="ARBA" id="ARBA00022813"/>
    </source>
</evidence>